<dbReference type="HAMAP" id="MF_00978">
    <property type="entry name" value="Bifunct_BirA"/>
    <property type="match status" value="1"/>
</dbReference>
<dbReference type="OrthoDB" id="9807064at2"/>
<dbReference type="InterPro" id="IPR036390">
    <property type="entry name" value="WH_DNA-bd_sf"/>
</dbReference>
<evidence type="ECO:0000256" key="4">
    <source>
        <dbReference type="ARBA" id="ARBA00023267"/>
    </source>
</evidence>
<evidence type="ECO:0000256" key="1">
    <source>
        <dbReference type="ARBA" id="ARBA00022598"/>
    </source>
</evidence>
<dbReference type="EC" id="6.3.4.15" evidence="5"/>
<protein>
    <recommendedName>
        <fullName evidence="5">Bifunctional ligase/repressor BirA</fullName>
    </recommendedName>
    <alternativeName>
        <fullName evidence="5">Biotin--[acetyl-CoA-carboxylase] ligase</fullName>
        <ecNumber evidence="5">6.3.4.15</ecNumber>
    </alternativeName>
    <alternativeName>
        <fullName evidence="5">Biotin--protein ligase</fullName>
    </alternativeName>
    <alternativeName>
        <fullName evidence="5">Biotin-[acetyl-CoA carboxylase] synthetase</fullName>
    </alternativeName>
</protein>
<dbReference type="InterPro" id="IPR004143">
    <property type="entry name" value="BPL_LPL_catalytic"/>
</dbReference>
<comment type="catalytic activity">
    <reaction evidence="5">
        <text>biotin + L-lysyl-[protein] + ATP = N(6)-biotinyl-L-lysyl-[protein] + AMP + diphosphate + H(+)</text>
        <dbReference type="Rhea" id="RHEA:11756"/>
        <dbReference type="Rhea" id="RHEA-COMP:9752"/>
        <dbReference type="Rhea" id="RHEA-COMP:10505"/>
        <dbReference type="ChEBI" id="CHEBI:15378"/>
        <dbReference type="ChEBI" id="CHEBI:29969"/>
        <dbReference type="ChEBI" id="CHEBI:30616"/>
        <dbReference type="ChEBI" id="CHEBI:33019"/>
        <dbReference type="ChEBI" id="CHEBI:57586"/>
        <dbReference type="ChEBI" id="CHEBI:83144"/>
        <dbReference type="ChEBI" id="CHEBI:456215"/>
        <dbReference type="EC" id="6.3.4.15"/>
    </reaction>
</comment>
<dbReference type="GO" id="GO:0016740">
    <property type="term" value="F:transferase activity"/>
    <property type="evidence" value="ECO:0007669"/>
    <property type="project" value="UniProtKB-ARBA"/>
</dbReference>
<dbReference type="GO" id="GO:0003677">
    <property type="term" value="F:DNA binding"/>
    <property type="evidence" value="ECO:0007669"/>
    <property type="project" value="UniProtKB-UniRule"/>
</dbReference>
<dbReference type="SUPFAM" id="SSF46785">
    <property type="entry name" value="Winged helix' DNA-binding domain"/>
    <property type="match status" value="1"/>
</dbReference>
<dbReference type="GO" id="GO:0006355">
    <property type="term" value="P:regulation of DNA-templated transcription"/>
    <property type="evidence" value="ECO:0007669"/>
    <property type="project" value="UniProtKB-UniRule"/>
</dbReference>
<reference evidence="7 8" key="1">
    <citation type="submission" date="2016-02" db="EMBL/GenBank/DDBJ databases">
        <title>Draft Genome for Tepidibacillus decaturensis nov. sp. Strain Z9, an Anaerobic, Moderately Thermophilic and Heterotrophic Bacterium from Deep Subsurface of the Illinois Basin, USA.</title>
        <authorList>
            <person name="Dong Y."/>
            <person name="Chang J.Y."/>
            <person name="Sanford R."/>
            <person name="Fouke B.W."/>
        </authorList>
    </citation>
    <scope>NUCLEOTIDE SEQUENCE [LARGE SCALE GENOMIC DNA]</scope>
    <source>
        <strain evidence="7 8">Z9</strain>
    </source>
</reference>
<dbReference type="GO" id="GO:0004077">
    <property type="term" value="F:biotin--[biotin carboxyl-carrier protein] ligase activity"/>
    <property type="evidence" value="ECO:0007669"/>
    <property type="project" value="UniProtKB-UniRule"/>
</dbReference>
<dbReference type="PROSITE" id="PS51733">
    <property type="entry name" value="BPL_LPL_CATALYTIC"/>
    <property type="match status" value="1"/>
</dbReference>
<dbReference type="RefSeq" id="WP_068724337.1">
    <property type="nucleotide sequence ID" value="NZ_LSKU01000001.1"/>
</dbReference>
<organism evidence="7 8">
    <name type="scientific">Tepidibacillus decaturensis</name>
    <dbReference type="NCBI Taxonomy" id="1413211"/>
    <lineage>
        <taxon>Bacteria</taxon>
        <taxon>Bacillati</taxon>
        <taxon>Bacillota</taxon>
        <taxon>Bacilli</taxon>
        <taxon>Bacillales</taxon>
        <taxon>Bacillaceae</taxon>
        <taxon>Tepidibacillus</taxon>
    </lineage>
</organism>
<dbReference type="Proteomes" id="UP000070352">
    <property type="component" value="Unassembled WGS sequence"/>
</dbReference>
<comment type="caution">
    <text evidence="7">The sequence shown here is derived from an EMBL/GenBank/DDBJ whole genome shotgun (WGS) entry which is preliminary data.</text>
</comment>
<keyword evidence="5" id="KW-0678">Repressor</keyword>
<dbReference type="Gene3D" id="1.10.10.10">
    <property type="entry name" value="Winged helix-like DNA-binding domain superfamily/Winged helix DNA-binding domain"/>
    <property type="match status" value="1"/>
</dbReference>
<dbReference type="Pfam" id="PF02237">
    <property type="entry name" value="BPL_C"/>
    <property type="match status" value="1"/>
</dbReference>
<dbReference type="PANTHER" id="PTHR12835">
    <property type="entry name" value="BIOTIN PROTEIN LIGASE"/>
    <property type="match status" value="1"/>
</dbReference>
<evidence type="ECO:0000256" key="5">
    <source>
        <dbReference type="HAMAP-Rule" id="MF_00978"/>
    </source>
</evidence>
<keyword evidence="1 5" id="KW-0436">Ligase</keyword>
<evidence type="ECO:0000313" key="7">
    <source>
        <dbReference type="EMBL" id="KXG43616.1"/>
    </source>
</evidence>
<keyword evidence="5" id="KW-0804">Transcription</keyword>
<evidence type="ECO:0000256" key="2">
    <source>
        <dbReference type="ARBA" id="ARBA00022741"/>
    </source>
</evidence>
<keyword evidence="2 5" id="KW-0547">Nucleotide-binding</keyword>
<name>A0A135L3P0_9BACI</name>
<dbReference type="NCBIfam" id="TIGR00121">
    <property type="entry name" value="birA_ligase"/>
    <property type="match status" value="1"/>
</dbReference>
<comment type="caution">
    <text evidence="5">Lacks conserved residue(s) required for the propagation of feature annotation.</text>
</comment>
<keyword evidence="3 5" id="KW-0067">ATP-binding</keyword>
<comment type="similarity">
    <text evidence="5">Belongs to the biotin--protein ligase family.</text>
</comment>
<sequence length="319" mass="36852">MREKLKEIFLKSNHQFISGEELSQQMQISRTAIWKQIEELKKEGYQFEAVRKKGYRLLNEPDDISSEIIQRECHTKIFGSNVVYFKSIDSTQTKAHELARQGAKHGTIVIANEQTNGKGRLGRSWFSNEGKGIWMSILLRPSFSYNEAPQITLFASIILTNALRSLYGIDIRIKWPNDLYFEKKKIAGILTEMHGEQDQIHYLIIGIGINTHKTKYPLELKQKAGSLEEFINQNPKRIEILCKFLEQFEKNYELFHQKGFAPFFDEYNQLLLKKGTPIVVTQSTSFIYGQIYGVDENGYLIVKKENGEMIKVVSGDITI</sequence>
<dbReference type="Gene3D" id="2.30.30.100">
    <property type="match status" value="1"/>
</dbReference>
<evidence type="ECO:0000313" key="8">
    <source>
        <dbReference type="Proteomes" id="UP000070352"/>
    </source>
</evidence>
<keyword evidence="5" id="KW-0805">Transcription regulation</keyword>
<dbReference type="SUPFAM" id="SSF55681">
    <property type="entry name" value="Class II aaRS and biotin synthetases"/>
    <property type="match status" value="1"/>
</dbReference>
<accession>A0A135L3P0</accession>
<dbReference type="InterPro" id="IPR036388">
    <property type="entry name" value="WH-like_DNA-bd_sf"/>
</dbReference>
<dbReference type="Pfam" id="PF03099">
    <property type="entry name" value="BPL_LplA_LipB"/>
    <property type="match status" value="1"/>
</dbReference>
<gene>
    <name evidence="5" type="primary">birA</name>
    <name evidence="7" type="ORF">U473_06005</name>
</gene>
<evidence type="ECO:0000259" key="6">
    <source>
        <dbReference type="PROSITE" id="PS51733"/>
    </source>
</evidence>
<dbReference type="EMBL" id="LSKU01000001">
    <property type="protein sequence ID" value="KXG43616.1"/>
    <property type="molecule type" value="Genomic_DNA"/>
</dbReference>
<dbReference type="PANTHER" id="PTHR12835:SF5">
    <property type="entry name" value="BIOTIN--PROTEIN LIGASE"/>
    <property type="match status" value="1"/>
</dbReference>
<dbReference type="Pfam" id="PF08279">
    <property type="entry name" value="HTH_11"/>
    <property type="match status" value="1"/>
</dbReference>
<keyword evidence="5" id="KW-0238">DNA-binding</keyword>
<feature type="DNA-binding region" description="H-T-H motif" evidence="5">
    <location>
        <begin position="19"/>
        <end position="38"/>
    </location>
</feature>
<proteinExistence type="inferred from homology"/>
<dbReference type="GO" id="GO:0005524">
    <property type="term" value="F:ATP binding"/>
    <property type="evidence" value="ECO:0007669"/>
    <property type="project" value="UniProtKB-UniRule"/>
</dbReference>
<dbReference type="InterPro" id="IPR045864">
    <property type="entry name" value="aa-tRNA-synth_II/BPL/LPL"/>
</dbReference>
<feature type="binding site" evidence="5">
    <location>
        <position position="114"/>
    </location>
    <ligand>
        <name>biotin</name>
        <dbReference type="ChEBI" id="CHEBI:57586"/>
    </ligand>
</feature>
<dbReference type="GO" id="GO:0005737">
    <property type="term" value="C:cytoplasm"/>
    <property type="evidence" value="ECO:0007669"/>
    <property type="project" value="TreeGrafter"/>
</dbReference>
<evidence type="ECO:0000256" key="3">
    <source>
        <dbReference type="ARBA" id="ARBA00022840"/>
    </source>
</evidence>
<keyword evidence="8" id="KW-1185">Reference proteome</keyword>
<feature type="domain" description="BPL/LPL catalytic" evidence="6">
    <location>
        <begin position="67"/>
        <end position="256"/>
    </location>
</feature>
<feature type="binding site" evidence="5">
    <location>
        <position position="185"/>
    </location>
    <ligand>
        <name>biotin</name>
        <dbReference type="ChEBI" id="CHEBI:57586"/>
    </ligand>
</feature>
<dbReference type="InterPro" id="IPR004408">
    <property type="entry name" value="Biotin_CoA_COase_ligase"/>
</dbReference>
<dbReference type="GO" id="GO:0009249">
    <property type="term" value="P:protein lipoylation"/>
    <property type="evidence" value="ECO:0007669"/>
    <property type="project" value="UniProtKB-ARBA"/>
</dbReference>
<keyword evidence="4 5" id="KW-0092">Biotin</keyword>
<comment type="function">
    <text evidence="5">Acts both as a biotin--[acetyl-CoA-carboxylase] ligase and a repressor.</text>
</comment>
<dbReference type="STRING" id="1413211.U473_06005"/>
<dbReference type="InterPro" id="IPR030855">
    <property type="entry name" value="Bifunct_BirA"/>
</dbReference>
<dbReference type="SUPFAM" id="SSF50037">
    <property type="entry name" value="C-terminal domain of transcriptional repressors"/>
    <property type="match status" value="1"/>
</dbReference>
<dbReference type="InterPro" id="IPR003142">
    <property type="entry name" value="BPL_C"/>
</dbReference>
<dbReference type="InterPro" id="IPR013196">
    <property type="entry name" value="HTH_11"/>
</dbReference>
<dbReference type="InterPro" id="IPR008988">
    <property type="entry name" value="Transcriptional_repressor_C"/>
</dbReference>
<dbReference type="AlphaFoldDB" id="A0A135L3P0"/>
<dbReference type="Gene3D" id="3.30.930.10">
    <property type="entry name" value="Bira Bifunctional Protein, Domain 2"/>
    <property type="match status" value="1"/>
</dbReference>
<dbReference type="CDD" id="cd16442">
    <property type="entry name" value="BPL"/>
    <property type="match status" value="1"/>
</dbReference>